<evidence type="ECO:0000256" key="1">
    <source>
        <dbReference type="SAM" id="Coils"/>
    </source>
</evidence>
<dbReference type="OrthoDB" id="444379at2759"/>
<dbReference type="AlphaFoldDB" id="A0A9W7ASQ8"/>
<reference evidence="4" key="1">
    <citation type="journal article" date="2023" name="Commun. Biol.">
        <title>Genome analysis of Parmales, the sister group of diatoms, reveals the evolutionary specialization of diatoms from phago-mixotrophs to photoautotrophs.</title>
        <authorList>
            <person name="Ban H."/>
            <person name="Sato S."/>
            <person name="Yoshikawa S."/>
            <person name="Yamada K."/>
            <person name="Nakamura Y."/>
            <person name="Ichinomiya M."/>
            <person name="Sato N."/>
            <person name="Blanc-Mathieu R."/>
            <person name="Endo H."/>
            <person name="Kuwata A."/>
            <person name="Ogata H."/>
        </authorList>
    </citation>
    <scope>NUCLEOTIDE SEQUENCE [LARGE SCALE GENOMIC DNA]</scope>
    <source>
        <strain evidence="4">NIES 3701</strain>
    </source>
</reference>
<feature type="coiled-coil region" evidence="1">
    <location>
        <begin position="88"/>
        <end position="146"/>
    </location>
</feature>
<dbReference type="InterPro" id="IPR029602">
    <property type="entry name" value="IFT74"/>
</dbReference>
<feature type="coiled-coil region" evidence="1">
    <location>
        <begin position="257"/>
        <end position="337"/>
    </location>
</feature>
<proteinExistence type="predicted"/>
<dbReference type="GO" id="GO:0005929">
    <property type="term" value="C:cilium"/>
    <property type="evidence" value="ECO:0007669"/>
    <property type="project" value="TreeGrafter"/>
</dbReference>
<sequence>MRPMTNMRLGTGMRGGTASGRGGNLRMKTGAVPGTSAGTQAAFLPQHNISVSDRPVTGQGIAGMKTAVGPGRQVQDSSFYIGLLNGKITDITKEIRKIKADMDTMQRDAGQYNQLERKYESLLKEVRNLEGTLADYNLAMDKLRTSTDPQEVTAYQANLEARNRNEAAEIDKVFLMKEQRNQATQELEMQIGQVHQQAEAKIKQLEPAKLREYEELIQRSQGLHQEGQMREQELDKMRHKIHELEAIVRGSGMRDEYNAEERKVQRLRKDVAVLEEDMEIAQMDPKEAHTRLLDKVKEDNRKTTELESRCKEIDAEMRKCKRQHQELQADLEDREKGNVNKNDSHKYELLFQRDAEMSEFLQNYDSQRDETLKDQEATKQTIVALLEHISSGIGSSEEMPSAERLEEMKDEVSFKTKQLETSQQTMARLQQQRAKRIQEMQKINTLDEKIGIELEQLNGKMVSMKDEMKGFEDIEGLRSRATFTKDELEKLREKYIARRGAIKQQVAGLSAQVDATKKTLSMNETSKNLTSLELKLRHYEQNIFVMKEYVETKGRETDFESLKTDVMKMCDNLNEKAVAMA</sequence>
<comment type="caution">
    <text evidence="3">The sequence shown here is derived from an EMBL/GenBank/DDBJ whole genome shotgun (WGS) entry which is preliminary data.</text>
</comment>
<feature type="compositionally biased region" description="Gly residues" evidence="2">
    <location>
        <begin position="12"/>
        <end position="23"/>
    </location>
</feature>
<keyword evidence="1" id="KW-0175">Coiled coil</keyword>
<organism evidence="3 4">
    <name type="scientific">Triparma strigata</name>
    <dbReference type="NCBI Taxonomy" id="1606541"/>
    <lineage>
        <taxon>Eukaryota</taxon>
        <taxon>Sar</taxon>
        <taxon>Stramenopiles</taxon>
        <taxon>Ochrophyta</taxon>
        <taxon>Bolidophyceae</taxon>
        <taxon>Parmales</taxon>
        <taxon>Triparmaceae</taxon>
        <taxon>Triparma</taxon>
    </lineage>
</organism>
<dbReference type="PANTHER" id="PTHR31432">
    <property type="entry name" value="INTRAFLAGELLAR TRANSPORT PROTEIN 74 HOMOLOG"/>
    <property type="match status" value="1"/>
</dbReference>
<accession>A0A9W7ASQ8</accession>
<name>A0A9W7ASQ8_9STRA</name>
<dbReference type="GO" id="GO:0035735">
    <property type="term" value="P:intraciliary transport involved in cilium assembly"/>
    <property type="evidence" value="ECO:0007669"/>
    <property type="project" value="TreeGrafter"/>
</dbReference>
<dbReference type="EMBL" id="BRXY01000194">
    <property type="protein sequence ID" value="GMH75961.1"/>
    <property type="molecule type" value="Genomic_DNA"/>
</dbReference>
<dbReference type="GO" id="GO:0048487">
    <property type="term" value="F:beta-tubulin binding"/>
    <property type="evidence" value="ECO:0007669"/>
    <property type="project" value="InterPro"/>
</dbReference>
<feature type="region of interest" description="Disordered" evidence="2">
    <location>
        <begin position="1"/>
        <end position="24"/>
    </location>
</feature>
<evidence type="ECO:0000313" key="3">
    <source>
        <dbReference type="EMBL" id="GMH75961.1"/>
    </source>
</evidence>
<dbReference type="PANTHER" id="PTHR31432:SF0">
    <property type="entry name" value="INTRAFLAGELLAR TRANSPORT PROTEIN 74 HOMOLOG"/>
    <property type="match status" value="1"/>
</dbReference>
<evidence type="ECO:0000313" key="4">
    <source>
        <dbReference type="Proteomes" id="UP001165085"/>
    </source>
</evidence>
<gene>
    <name evidence="3" type="ORF">TrST_g125</name>
</gene>
<protein>
    <recommendedName>
        <fullName evidence="5">Intraflagellar transport protein 74 homolog</fullName>
    </recommendedName>
</protein>
<evidence type="ECO:0008006" key="5">
    <source>
        <dbReference type="Google" id="ProtNLM"/>
    </source>
</evidence>
<keyword evidence="4" id="KW-1185">Reference proteome</keyword>
<dbReference type="GO" id="GO:0030992">
    <property type="term" value="C:intraciliary transport particle B"/>
    <property type="evidence" value="ECO:0007669"/>
    <property type="project" value="InterPro"/>
</dbReference>
<dbReference type="Proteomes" id="UP001165085">
    <property type="component" value="Unassembled WGS sequence"/>
</dbReference>
<evidence type="ECO:0000256" key="2">
    <source>
        <dbReference type="SAM" id="MobiDB-lite"/>
    </source>
</evidence>
<dbReference type="Gene3D" id="1.10.287.1490">
    <property type="match status" value="1"/>
</dbReference>
<feature type="coiled-coil region" evidence="1">
    <location>
        <begin position="405"/>
        <end position="542"/>
    </location>
</feature>